<dbReference type="InterPro" id="IPR050807">
    <property type="entry name" value="TransReg_Diox_bact_type"/>
</dbReference>
<dbReference type="SUPFAM" id="SSF47413">
    <property type="entry name" value="lambda repressor-like DNA-binding domains"/>
    <property type="match status" value="1"/>
</dbReference>
<dbReference type="EMBL" id="FQYY01000001">
    <property type="protein sequence ID" value="SHI30289.1"/>
    <property type="molecule type" value="Genomic_DNA"/>
</dbReference>
<dbReference type="CDD" id="cd00093">
    <property type="entry name" value="HTH_XRE"/>
    <property type="match status" value="1"/>
</dbReference>
<feature type="transmembrane region" description="Helical" evidence="6">
    <location>
        <begin position="76"/>
        <end position="100"/>
    </location>
</feature>
<gene>
    <name evidence="8" type="ORF">SAMN04488096_1015</name>
</gene>
<evidence type="ECO:0000256" key="6">
    <source>
        <dbReference type="SAM" id="Phobius"/>
    </source>
</evidence>
<dbReference type="AlphaFoldDB" id="A0A1M6A1U1"/>
<evidence type="ECO:0000313" key="8">
    <source>
        <dbReference type="EMBL" id="SHI30289.1"/>
    </source>
</evidence>
<evidence type="ECO:0000256" key="1">
    <source>
        <dbReference type="ARBA" id="ARBA00004141"/>
    </source>
</evidence>
<dbReference type="Pfam" id="PF09685">
    <property type="entry name" value="MamF_MmsF"/>
    <property type="match status" value="1"/>
</dbReference>
<dbReference type="GO" id="GO:0003677">
    <property type="term" value="F:DNA binding"/>
    <property type="evidence" value="ECO:0007669"/>
    <property type="project" value="UniProtKB-KW"/>
</dbReference>
<dbReference type="SMART" id="SM00530">
    <property type="entry name" value="HTH_XRE"/>
    <property type="match status" value="1"/>
</dbReference>
<keyword evidence="9" id="KW-1185">Reference proteome</keyword>
<evidence type="ECO:0000256" key="2">
    <source>
        <dbReference type="ARBA" id="ARBA00022692"/>
    </source>
</evidence>
<comment type="subcellular location">
    <subcellularLocation>
        <location evidence="1">Membrane</location>
        <topology evidence="1">Multi-pass membrane protein</topology>
    </subcellularLocation>
</comment>
<dbReference type="GO" id="GO:0005829">
    <property type="term" value="C:cytosol"/>
    <property type="evidence" value="ECO:0007669"/>
    <property type="project" value="TreeGrafter"/>
</dbReference>
<name>A0A1M6A1U1_9FLAO</name>
<sequence length="187" mass="21466">MNEIGKKIREIRKKKGLSQEKLAESAKVNLRTIQRIENNESEPRGKTLNLVCEVLNINAEDILDYGKQTDKSYLTIFHLSVIVFLAIPVGNIIVPLILWINKKDKIVGLKEIGANLLNYQILWSIITFLCITGFAFSKIMHYGYYPILFYIFIGLYTLNIILPIVFAFKTSKGKTENLYPNIIKLIK</sequence>
<evidence type="ECO:0000256" key="3">
    <source>
        <dbReference type="ARBA" id="ARBA00022989"/>
    </source>
</evidence>
<proteinExistence type="predicted"/>
<dbReference type="InterPro" id="IPR010982">
    <property type="entry name" value="Lambda_DNA-bd_dom_sf"/>
</dbReference>
<dbReference type="GO" id="GO:0003700">
    <property type="term" value="F:DNA-binding transcription factor activity"/>
    <property type="evidence" value="ECO:0007669"/>
    <property type="project" value="TreeGrafter"/>
</dbReference>
<dbReference type="Pfam" id="PF01381">
    <property type="entry name" value="HTH_3"/>
    <property type="match status" value="1"/>
</dbReference>
<dbReference type="InterPro" id="IPR019109">
    <property type="entry name" value="MamF_MmsF"/>
</dbReference>
<dbReference type="Proteomes" id="UP000184225">
    <property type="component" value="Unassembled WGS sequence"/>
</dbReference>
<organism evidence="8 9">
    <name type="scientific">Mesonia phycicola</name>
    <dbReference type="NCBI Taxonomy" id="579105"/>
    <lineage>
        <taxon>Bacteria</taxon>
        <taxon>Pseudomonadati</taxon>
        <taxon>Bacteroidota</taxon>
        <taxon>Flavobacteriia</taxon>
        <taxon>Flavobacteriales</taxon>
        <taxon>Flavobacteriaceae</taxon>
        <taxon>Mesonia</taxon>
    </lineage>
</organism>
<dbReference type="OrthoDB" id="1357763at2"/>
<evidence type="ECO:0000313" key="9">
    <source>
        <dbReference type="Proteomes" id="UP000184225"/>
    </source>
</evidence>
<dbReference type="InterPro" id="IPR001387">
    <property type="entry name" value="Cro/C1-type_HTH"/>
</dbReference>
<keyword evidence="4" id="KW-0238">DNA-binding</keyword>
<feature type="transmembrane region" description="Helical" evidence="6">
    <location>
        <begin position="121"/>
        <end position="141"/>
    </location>
</feature>
<evidence type="ECO:0000256" key="5">
    <source>
        <dbReference type="ARBA" id="ARBA00023136"/>
    </source>
</evidence>
<dbReference type="STRING" id="579105.SAMN04488096_1015"/>
<dbReference type="PANTHER" id="PTHR46797:SF1">
    <property type="entry name" value="METHYLPHOSPHONATE SYNTHASE"/>
    <property type="match status" value="1"/>
</dbReference>
<feature type="transmembrane region" description="Helical" evidence="6">
    <location>
        <begin position="147"/>
        <end position="168"/>
    </location>
</feature>
<feature type="domain" description="HTH cro/C1-type" evidence="7">
    <location>
        <begin position="8"/>
        <end position="62"/>
    </location>
</feature>
<dbReference type="RefSeq" id="WP_073146976.1">
    <property type="nucleotide sequence ID" value="NZ_FQYY01000001.1"/>
</dbReference>
<reference evidence="8 9" key="1">
    <citation type="submission" date="2016-11" db="EMBL/GenBank/DDBJ databases">
        <authorList>
            <person name="Jaros S."/>
            <person name="Januszkiewicz K."/>
            <person name="Wedrychowicz H."/>
        </authorList>
    </citation>
    <scope>NUCLEOTIDE SEQUENCE [LARGE SCALE GENOMIC DNA]</scope>
    <source>
        <strain evidence="8 9">DSM 21425</strain>
    </source>
</reference>
<protein>
    <submittedName>
        <fullName evidence="8">Uncharacterized conserved protein, Tic20 family</fullName>
    </submittedName>
</protein>
<keyword evidence="3 6" id="KW-1133">Transmembrane helix</keyword>
<dbReference type="Gene3D" id="1.10.260.40">
    <property type="entry name" value="lambda repressor-like DNA-binding domains"/>
    <property type="match status" value="1"/>
</dbReference>
<evidence type="ECO:0000259" key="7">
    <source>
        <dbReference type="PROSITE" id="PS50943"/>
    </source>
</evidence>
<keyword evidence="2 6" id="KW-0812">Transmembrane</keyword>
<accession>A0A1M6A1U1</accession>
<evidence type="ECO:0000256" key="4">
    <source>
        <dbReference type="ARBA" id="ARBA00023125"/>
    </source>
</evidence>
<dbReference type="PROSITE" id="PS50943">
    <property type="entry name" value="HTH_CROC1"/>
    <property type="match status" value="1"/>
</dbReference>
<dbReference type="PANTHER" id="PTHR46797">
    <property type="entry name" value="HTH-TYPE TRANSCRIPTIONAL REGULATOR"/>
    <property type="match status" value="1"/>
</dbReference>
<keyword evidence="5 6" id="KW-0472">Membrane</keyword>